<evidence type="ECO:0000256" key="1">
    <source>
        <dbReference type="SAM" id="Phobius"/>
    </source>
</evidence>
<dbReference type="EMBL" id="CWQJ01000016">
    <property type="protein sequence ID" value="CSC40210.1"/>
    <property type="molecule type" value="Genomic_DNA"/>
</dbReference>
<accession>A0A655YIL7</accession>
<dbReference type="AlphaFoldDB" id="A0A655YIL7"/>
<name>A0A655YIL7_VIBCL</name>
<reference evidence="2 3" key="1">
    <citation type="submission" date="2015-07" db="EMBL/GenBank/DDBJ databases">
        <authorList>
            <consortium name="Pathogen Informatics"/>
        </authorList>
    </citation>
    <scope>NUCLEOTIDE SEQUENCE [LARGE SCALE GENOMIC DNA]</scope>
    <source>
        <strain evidence="2 3">A325</strain>
    </source>
</reference>
<feature type="transmembrane region" description="Helical" evidence="1">
    <location>
        <begin position="53"/>
        <end position="77"/>
    </location>
</feature>
<keyword evidence="1" id="KW-0812">Transmembrane</keyword>
<dbReference type="Proteomes" id="UP000046067">
    <property type="component" value="Unassembled WGS sequence"/>
</dbReference>
<organism evidence="2 3">
    <name type="scientific">Vibrio cholerae</name>
    <dbReference type="NCBI Taxonomy" id="666"/>
    <lineage>
        <taxon>Bacteria</taxon>
        <taxon>Pseudomonadati</taxon>
        <taxon>Pseudomonadota</taxon>
        <taxon>Gammaproteobacteria</taxon>
        <taxon>Vibrionales</taxon>
        <taxon>Vibrionaceae</taxon>
        <taxon>Vibrio</taxon>
    </lineage>
</organism>
<feature type="transmembrane region" description="Helical" evidence="1">
    <location>
        <begin position="20"/>
        <end position="41"/>
    </location>
</feature>
<evidence type="ECO:0008006" key="4">
    <source>
        <dbReference type="Google" id="ProtNLM"/>
    </source>
</evidence>
<proteinExistence type="predicted"/>
<evidence type="ECO:0000313" key="2">
    <source>
        <dbReference type="EMBL" id="CSC40210.1"/>
    </source>
</evidence>
<sequence>MSDDWIWQLLHVLKLLLGTGPLLLILMILIPFAFLPSIIALKKNHPYKIPIALVNVLGVLLWWAGWLITLIWCFIVPENKAASIANVVDELDKLHSSKDRCIISENELRSDRRN</sequence>
<gene>
    <name evidence="2" type="ORF">ERS013201_02545</name>
</gene>
<dbReference type="RefSeq" id="WP_053034647.1">
    <property type="nucleotide sequence ID" value="NZ_CWSL01000014.1"/>
</dbReference>
<protein>
    <recommendedName>
        <fullName evidence="4">Superinfection immunity protein</fullName>
    </recommendedName>
</protein>
<evidence type="ECO:0000313" key="3">
    <source>
        <dbReference type="Proteomes" id="UP000046067"/>
    </source>
</evidence>
<keyword evidence="1" id="KW-0472">Membrane</keyword>
<keyword evidence="1" id="KW-1133">Transmembrane helix</keyword>